<dbReference type="EMBL" id="KV440975">
    <property type="protein sequence ID" value="OAD77040.1"/>
    <property type="molecule type" value="Genomic_DNA"/>
</dbReference>
<dbReference type="Proteomes" id="UP000077315">
    <property type="component" value="Unassembled WGS sequence"/>
</dbReference>
<dbReference type="FunCoup" id="A0A163E6V6">
    <property type="interactions" value="266"/>
</dbReference>
<accession>A0A163E6V6</accession>
<name>A0A163E6V6_PHYB8</name>
<dbReference type="GO" id="GO:0016887">
    <property type="term" value="F:ATP hydrolysis activity"/>
    <property type="evidence" value="ECO:0007669"/>
    <property type="project" value="TreeGrafter"/>
</dbReference>
<dbReference type="InParanoid" id="A0A163E6V6"/>
<dbReference type="VEuPathDB" id="FungiDB:PHYBLDRAFT_101129"/>
<dbReference type="PANTHER" id="PTHR31285:SF0">
    <property type="entry name" value="NICOTINAMIDE MONONUCLEOTIDE ADENYLYLTRANSFERASE"/>
    <property type="match status" value="1"/>
</dbReference>
<proteinExistence type="predicted"/>
<gene>
    <name evidence="2" type="ORF">PHYBLDRAFT_101129</name>
</gene>
<dbReference type="SUPFAM" id="SSF52374">
    <property type="entry name" value="Nucleotidylyl transferase"/>
    <property type="match status" value="1"/>
</dbReference>
<organism evidence="2 3">
    <name type="scientific">Phycomyces blakesleeanus (strain ATCC 8743b / DSM 1359 / FGSC 10004 / NBRC 33097 / NRRL 1555)</name>
    <dbReference type="NCBI Taxonomy" id="763407"/>
    <lineage>
        <taxon>Eukaryota</taxon>
        <taxon>Fungi</taxon>
        <taxon>Fungi incertae sedis</taxon>
        <taxon>Mucoromycota</taxon>
        <taxon>Mucoromycotina</taxon>
        <taxon>Mucoromycetes</taxon>
        <taxon>Mucorales</taxon>
        <taxon>Phycomycetaceae</taxon>
        <taxon>Phycomyces</taxon>
    </lineage>
</organism>
<feature type="domain" description="Cytidyltransferase-like" evidence="1">
    <location>
        <begin position="5"/>
        <end position="141"/>
    </location>
</feature>
<dbReference type="Pfam" id="PF01467">
    <property type="entry name" value="CTP_transf_like"/>
    <property type="match status" value="1"/>
</dbReference>
<dbReference type="RefSeq" id="XP_018295080.1">
    <property type="nucleotide sequence ID" value="XM_018427625.1"/>
</dbReference>
<dbReference type="Gene3D" id="3.40.50.620">
    <property type="entry name" value="HUPs"/>
    <property type="match status" value="1"/>
</dbReference>
<evidence type="ECO:0000259" key="1">
    <source>
        <dbReference type="Pfam" id="PF01467"/>
    </source>
</evidence>
<dbReference type="GO" id="GO:0005737">
    <property type="term" value="C:cytoplasm"/>
    <property type="evidence" value="ECO:0007669"/>
    <property type="project" value="TreeGrafter"/>
</dbReference>
<dbReference type="GO" id="GO:0000309">
    <property type="term" value="F:nicotinamide-nucleotide adenylyltransferase activity"/>
    <property type="evidence" value="ECO:0007669"/>
    <property type="project" value="TreeGrafter"/>
</dbReference>
<dbReference type="GO" id="GO:0005634">
    <property type="term" value="C:nucleus"/>
    <property type="evidence" value="ECO:0007669"/>
    <property type="project" value="TreeGrafter"/>
</dbReference>
<protein>
    <recommendedName>
        <fullName evidence="1">Cytidyltransferase-like domain-containing protein</fullName>
    </recommendedName>
</protein>
<dbReference type="PANTHER" id="PTHR31285">
    <property type="entry name" value="NICOTINAMIDE MONONUCLEOTIDE ADENYLYLTRANSFERASE"/>
    <property type="match status" value="1"/>
</dbReference>
<evidence type="ECO:0000313" key="2">
    <source>
        <dbReference type="EMBL" id="OAD77040.1"/>
    </source>
</evidence>
<keyword evidence="3" id="KW-1185">Reference proteome</keyword>
<dbReference type="GeneID" id="28988531"/>
<dbReference type="OrthoDB" id="5591297at2759"/>
<dbReference type="STRING" id="763407.A0A163E6V6"/>
<reference evidence="3" key="1">
    <citation type="submission" date="2015-06" db="EMBL/GenBank/DDBJ databases">
        <title>Expansion of signal transduction pathways in fungi by whole-genome duplication.</title>
        <authorList>
            <consortium name="DOE Joint Genome Institute"/>
            <person name="Corrochano L.M."/>
            <person name="Kuo A."/>
            <person name="Marcet-Houben M."/>
            <person name="Polaino S."/>
            <person name="Salamov A."/>
            <person name="Villalobos J.M."/>
            <person name="Alvarez M.I."/>
            <person name="Avalos J."/>
            <person name="Benito E.P."/>
            <person name="Benoit I."/>
            <person name="Burger G."/>
            <person name="Camino L.P."/>
            <person name="Canovas D."/>
            <person name="Cerda-Olmedo E."/>
            <person name="Cheng J.-F."/>
            <person name="Dominguez A."/>
            <person name="Elias M."/>
            <person name="Eslava A.P."/>
            <person name="Glaser F."/>
            <person name="Grimwood J."/>
            <person name="Gutierrez G."/>
            <person name="Heitman J."/>
            <person name="Henrissat B."/>
            <person name="Iturriaga E.A."/>
            <person name="Lang B.F."/>
            <person name="Lavin J.L."/>
            <person name="Lee S."/>
            <person name="Li W."/>
            <person name="Lindquist E."/>
            <person name="Lopez-Garcia S."/>
            <person name="Luque E.M."/>
            <person name="Marcos A.T."/>
            <person name="Martin J."/>
            <person name="McCluskey K."/>
            <person name="Medina H.R."/>
            <person name="Miralles-Duran A."/>
            <person name="Miyazaki A."/>
            <person name="Munoz-Torres E."/>
            <person name="Oguiza J.A."/>
            <person name="Ohm R."/>
            <person name="Olmedo M."/>
            <person name="Orejas M."/>
            <person name="Ortiz-Castellanos L."/>
            <person name="Pisabarro A.G."/>
            <person name="Rodriguez-Romero J."/>
            <person name="Ruiz-Herrera J."/>
            <person name="Ruiz-Vazquez R."/>
            <person name="Sanz C."/>
            <person name="Schackwitz W."/>
            <person name="Schmutz J."/>
            <person name="Shahriari M."/>
            <person name="Shelest E."/>
            <person name="Silva-Franco F."/>
            <person name="Soanes D."/>
            <person name="Syed K."/>
            <person name="Tagua V.G."/>
            <person name="Talbot N.J."/>
            <person name="Thon M."/>
            <person name="De vries R.P."/>
            <person name="Wiebenga A."/>
            <person name="Yadav J.S."/>
            <person name="Braun E.L."/>
            <person name="Baker S."/>
            <person name="Garre V."/>
            <person name="Horwitz B."/>
            <person name="Torres-Martinez S."/>
            <person name="Idnurm A."/>
            <person name="Herrera-Estrella A."/>
            <person name="Gabaldon T."/>
            <person name="Grigoriev I.V."/>
        </authorList>
    </citation>
    <scope>NUCLEOTIDE SEQUENCE [LARGE SCALE GENOMIC DNA]</scope>
    <source>
        <strain evidence="3">NRRL 1555(-)</strain>
    </source>
</reference>
<feature type="non-terminal residue" evidence="2">
    <location>
        <position position="1"/>
    </location>
</feature>
<dbReference type="InterPro" id="IPR004821">
    <property type="entry name" value="Cyt_trans-like"/>
</dbReference>
<evidence type="ECO:0000313" key="3">
    <source>
        <dbReference type="Proteomes" id="UP000077315"/>
    </source>
</evidence>
<dbReference type="AlphaFoldDB" id="A0A163E6V6"/>
<feature type="non-terminal residue" evidence="2">
    <location>
        <position position="156"/>
    </location>
</feature>
<dbReference type="InterPro" id="IPR014729">
    <property type="entry name" value="Rossmann-like_a/b/a_fold"/>
</dbReference>
<sequence length="156" mass="17733">ILVLDSSFNPPTLAHRALLTESLASFPKDYFDASIVLFSTRNVDKQLTGASVLQRAQMMEIMARQFGDTTNSINTSTKALENIAVALTPHGRFIDKSIHIQTFFKHQFDANVTIKLYFIMGFDTITRFLDPVYYPEGRDTALEPFFRHSHLICADR</sequence>